<dbReference type="Pfam" id="PF09335">
    <property type="entry name" value="VTT_dom"/>
    <property type="match status" value="1"/>
</dbReference>
<evidence type="ECO:0000256" key="1">
    <source>
        <dbReference type="SAM" id="Phobius"/>
    </source>
</evidence>
<feature type="transmembrane region" description="Helical" evidence="1">
    <location>
        <begin position="39"/>
        <end position="60"/>
    </location>
</feature>
<feature type="transmembrane region" description="Helical" evidence="1">
    <location>
        <begin position="6"/>
        <end position="27"/>
    </location>
</feature>
<sequence>MVETLMAFLFGLASALLPVLNVELYLVGAATAISGEGALFAMAVAAGFGQTAGKVGYYYVGRGALDIPWLRRRAEKPNRWSERVSGWRRRAEGSPWWTAGLVGVSSLTSVPPFMVICVLAGTVRMPFLAFVTVTFVTRTARFLLLVYAPGVAMALLAG</sequence>
<evidence type="ECO:0000313" key="4">
    <source>
        <dbReference type="Proteomes" id="UP000269198"/>
    </source>
</evidence>
<keyword evidence="4" id="KW-1185">Reference proteome</keyword>
<gene>
    <name evidence="3" type="ORF">EFW17_10610</name>
</gene>
<feature type="domain" description="VTT" evidence="2">
    <location>
        <begin position="34"/>
        <end position="148"/>
    </location>
</feature>
<dbReference type="AlphaFoldDB" id="A0A3N0EA87"/>
<dbReference type="RefSeq" id="WP_123201186.1">
    <property type="nucleotide sequence ID" value="NZ_RJMB01000009.1"/>
</dbReference>
<dbReference type="InterPro" id="IPR032816">
    <property type="entry name" value="VTT_dom"/>
</dbReference>
<keyword evidence="1" id="KW-0812">Transmembrane</keyword>
<feature type="transmembrane region" description="Helical" evidence="1">
    <location>
        <begin position="127"/>
        <end position="148"/>
    </location>
</feature>
<comment type="caution">
    <text evidence="3">The sequence shown here is derived from an EMBL/GenBank/DDBJ whole genome shotgun (WGS) entry which is preliminary data.</text>
</comment>
<keyword evidence="1" id="KW-0472">Membrane</keyword>
<organism evidence="3 4">
    <name type="scientific">Halostreptopolyspora alba</name>
    <dbReference type="NCBI Taxonomy" id="2487137"/>
    <lineage>
        <taxon>Bacteria</taxon>
        <taxon>Bacillati</taxon>
        <taxon>Actinomycetota</taxon>
        <taxon>Actinomycetes</taxon>
        <taxon>Streptosporangiales</taxon>
        <taxon>Nocardiopsidaceae</taxon>
        <taxon>Halostreptopolyspora</taxon>
    </lineage>
</organism>
<protein>
    <recommendedName>
        <fullName evidence="2">VTT domain-containing protein</fullName>
    </recommendedName>
</protein>
<proteinExistence type="predicted"/>
<reference evidence="3 4" key="1">
    <citation type="submission" date="2018-11" db="EMBL/GenBank/DDBJ databases">
        <title>The genome draft of YIM 96095.</title>
        <authorList>
            <person name="Tang S.-K."/>
            <person name="Chunyu W.-X."/>
            <person name="Feng Y.-Z."/>
        </authorList>
    </citation>
    <scope>NUCLEOTIDE SEQUENCE [LARGE SCALE GENOMIC DNA]</scope>
    <source>
        <strain evidence="3 4">YIM 96095</strain>
    </source>
</reference>
<feature type="transmembrane region" description="Helical" evidence="1">
    <location>
        <begin position="96"/>
        <end position="120"/>
    </location>
</feature>
<evidence type="ECO:0000259" key="2">
    <source>
        <dbReference type="Pfam" id="PF09335"/>
    </source>
</evidence>
<keyword evidence="1" id="KW-1133">Transmembrane helix</keyword>
<evidence type="ECO:0000313" key="3">
    <source>
        <dbReference type="EMBL" id="RNL84746.1"/>
    </source>
</evidence>
<name>A0A3N0EA87_9ACTN</name>
<dbReference type="EMBL" id="RJMB01000009">
    <property type="protein sequence ID" value="RNL84746.1"/>
    <property type="molecule type" value="Genomic_DNA"/>
</dbReference>
<accession>A0A3N0EA87</accession>
<dbReference type="Proteomes" id="UP000269198">
    <property type="component" value="Unassembled WGS sequence"/>
</dbReference>
<dbReference type="OrthoDB" id="3700600at2"/>